<dbReference type="GO" id="GO:0004252">
    <property type="term" value="F:serine-type endopeptidase activity"/>
    <property type="evidence" value="ECO:0007669"/>
    <property type="project" value="InterPro"/>
</dbReference>
<evidence type="ECO:0000313" key="19">
    <source>
        <dbReference type="Proteomes" id="UP000539175"/>
    </source>
</evidence>
<feature type="region of interest" description="Disordered" evidence="16">
    <location>
        <begin position="84"/>
        <end position="109"/>
    </location>
</feature>
<comment type="caution">
    <text evidence="18">The sequence shown here is derived from an EMBL/GenBank/DDBJ whole genome shotgun (WGS) entry which is preliminary data.</text>
</comment>
<dbReference type="Gene3D" id="2.30.42.10">
    <property type="match status" value="2"/>
</dbReference>
<sequence>MTSPAFPVPTQTVSFPENRGPEKRGPARRRPFSALRRSLMVLSVLLLPTACGDPSSAKAEPPPHSFAPLVEKMLPAVVNISTSQTVKNKKQGQLPMPEFPPGSPFGDFFRDYQQRQKESDPDGGKGGGDKGGATSLGSGFIIDAAGYVVTNNHVIEGADEITVRLQDDTQLKATLVGTDKATDIALLKVEPSSKLPAMVLGNSDIVKVGDWVVAIGNPFGLGGTVTAGIISARGRDIGAGKYDDFLQTDASINLGNSGGPLINLNGEVIGMNTAIFSPQASEGEAGSVGIGFAIPSVVIKNVVQQLRDTGKVRRGWLGVQIQDVTPDIAETLNLKQSRGALVAVVSPGGPGEQAGLRQGDVIVSIDGKDVTNGRILPRIVAEEPVGHKSALVVVRKGSRMNVTVSLGELKEDVEAAAATATGATASDAEGTIDGVGLTLDALTPKIRQKFSLREDAQGVAVVRVAPDSPAARREIKAGDLIVEVGQEEVGTPADVATRVAKARENGQKAVLLLVERAGDLLFVALPLE</sequence>
<evidence type="ECO:0000259" key="17">
    <source>
        <dbReference type="PROSITE" id="PS50106"/>
    </source>
</evidence>
<evidence type="ECO:0000256" key="4">
    <source>
        <dbReference type="ARBA" id="ARBA00013035"/>
    </source>
</evidence>
<evidence type="ECO:0000256" key="9">
    <source>
        <dbReference type="ARBA" id="ARBA00022764"/>
    </source>
</evidence>
<evidence type="ECO:0000256" key="12">
    <source>
        <dbReference type="ARBA" id="ARBA00023016"/>
    </source>
</evidence>
<feature type="binding site" evidence="15">
    <location>
        <begin position="255"/>
        <end position="257"/>
    </location>
    <ligand>
        <name>substrate</name>
    </ligand>
</feature>
<keyword evidence="19" id="KW-1185">Reference proteome</keyword>
<feature type="region of interest" description="Disordered" evidence="16">
    <location>
        <begin position="1"/>
        <end position="31"/>
    </location>
</feature>
<dbReference type="Pfam" id="PF17820">
    <property type="entry name" value="PDZ_6"/>
    <property type="match status" value="2"/>
</dbReference>
<dbReference type="FunFam" id="2.40.10.120:FF:000007">
    <property type="entry name" value="Periplasmic serine endoprotease DegP-like"/>
    <property type="match status" value="1"/>
</dbReference>
<dbReference type="GO" id="GO:0042597">
    <property type="term" value="C:periplasmic space"/>
    <property type="evidence" value="ECO:0007669"/>
    <property type="project" value="UniProtKB-SubCell"/>
</dbReference>
<feature type="domain" description="PDZ" evidence="17">
    <location>
        <begin position="427"/>
        <end position="518"/>
    </location>
</feature>
<evidence type="ECO:0000256" key="11">
    <source>
        <dbReference type="ARBA" id="ARBA00022825"/>
    </source>
</evidence>
<comment type="subcellular location">
    <subcellularLocation>
        <location evidence="2">Periplasm</location>
    </subcellularLocation>
</comment>
<feature type="domain" description="PDZ" evidence="17">
    <location>
        <begin position="302"/>
        <end position="372"/>
    </location>
</feature>
<evidence type="ECO:0000256" key="2">
    <source>
        <dbReference type="ARBA" id="ARBA00004418"/>
    </source>
</evidence>
<dbReference type="Proteomes" id="UP000539175">
    <property type="component" value="Unassembled WGS sequence"/>
</dbReference>
<evidence type="ECO:0000256" key="3">
    <source>
        <dbReference type="ARBA" id="ARBA00010541"/>
    </source>
</evidence>
<dbReference type="PRINTS" id="PR00834">
    <property type="entry name" value="PROTEASES2C"/>
</dbReference>
<dbReference type="GO" id="GO:0006508">
    <property type="term" value="P:proteolysis"/>
    <property type="evidence" value="ECO:0007669"/>
    <property type="project" value="UniProtKB-KW"/>
</dbReference>
<evidence type="ECO:0000256" key="13">
    <source>
        <dbReference type="ARBA" id="ARBA00032850"/>
    </source>
</evidence>
<dbReference type="RefSeq" id="WP_343067040.1">
    <property type="nucleotide sequence ID" value="NZ_JACIIZ010000019.1"/>
</dbReference>
<proteinExistence type="inferred from homology"/>
<evidence type="ECO:0000256" key="1">
    <source>
        <dbReference type="ARBA" id="ARBA00001772"/>
    </source>
</evidence>
<dbReference type="InterPro" id="IPR001478">
    <property type="entry name" value="PDZ"/>
</dbReference>
<dbReference type="EMBL" id="JACIIZ010000019">
    <property type="protein sequence ID" value="MBB6254661.1"/>
    <property type="molecule type" value="Genomic_DNA"/>
</dbReference>
<dbReference type="PANTHER" id="PTHR22939">
    <property type="entry name" value="SERINE PROTEASE FAMILY S1C HTRA-RELATED"/>
    <property type="match status" value="1"/>
</dbReference>
<dbReference type="EC" id="3.4.21.107" evidence="4"/>
<feature type="active site" description="Charge relay system" evidence="14">
    <location>
        <position position="257"/>
    </location>
</feature>
<dbReference type="Pfam" id="PF13365">
    <property type="entry name" value="Trypsin_2"/>
    <property type="match status" value="1"/>
</dbReference>
<keyword evidence="10 18" id="KW-0378">Hydrolase</keyword>
<evidence type="ECO:0000256" key="5">
    <source>
        <dbReference type="ARBA" id="ARBA00013958"/>
    </source>
</evidence>
<dbReference type="InterPro" id="IPR001940">
    <property type="entry name" value="Peptidase_S1C"/>
</dbReference>
<keyword evidence="11" id="KW-0720">Serine protease</keyword>
<feature type="compositionally biased region" description="Polar residues" evidence="16">
    <location>
        <begin position="1"/>
        <end position="15"/>
    </location>
</feature>
<dbReference type="PANTHER" id="PTHR22939:SF130">
    <property type="entry name" value="PERIPLASMIC SERINE ENDOPROTEASE DEGP-LIKE-RELATED"/>
    <property type="match status" value="1"/>
</dbReference>
<comment type="catalytic activity">
    <reaction evidence="1">
        <text>Acts on substrates that are at least partially unfolded. The cleavage site P1 residue is normally between a pair of hydrophobic residues, such as Val-|-Val.</text>
        <dbReference type="EC" id="3.4.21.107"/>
    </reaction>
</comment>
<evidence type="ECO:0000256" key="14">
    <source>
        <dbReference type="PIRSR" id="PIRSR611782-1"/>
    </source>
</evidence>
<dbReference type="InterPro" id="IPR009003">
    <property type="entry name" value="Peptidase_S1_PA"/>
</dbReference>
<dbReference type="SMART" id="SM00228">
    <property type="entry name" value="PDZ"/>
    <property type="match status" value="2"/>
</dbReference>
<dbReference type="AlphaFoldDB" id="A0A7X0B585"/>
<feature type="binding site" evidence="15">
    <location>
        <position position="153"/>
    </location>
    <ligand>
        <name>substrate</name>
    </ligand>
</feature>
<dbReference type="SUPFAM" id="SSF50156">
    <property type="entry name" value="PDZ domain-like"/>
    <property type="match status" value="2"/>
</dbReference>
<evidence type="ECO:0000313" key="18">
    <source>
        <dbReference type="EMBL" id="MBB6254661.1"/>
    </source>
</evidence>
<dbReference type="Gene3D" id="2.40.10.120">
    <property type="match status" value="1"/>
</dbReference>
<evidence type="ECO:0000256" key="6">
    <source>
        <dbReference type="ARBA" id="ARBA00022670"/>
    </source>
</evidence>
<feature type="active site" description="Charge relay system" evidence="14">
    <location>
        <position position="183"/>
    </location>
</feature>
<evidence type="ECO:0000256" key="16">
    <source>
        <dbReference type="SAM" id="MobiDB-lite"/>
    </source>
</evidence>
<evidence type="ECO:0000256" key="10">
    <source>
        <dbReference type="ARBA" id="ARBA00022801"/>
    </source>
</evidence>
<dbReference type="SUPFAM" id="SSF50494">
    <property type="entry name" value="Trypsin-like serine proteases"/>
    <property type="match status" value="1"/>
</dbReference>
<dbReference type="NCBIfam" id="TIGR02037">
    <property type="entry name" value="degP_htrA_DO"/>
    <property type="match status" value="1"/>
</dbReference>
<gene>
    <name evidence="18" type="ORF">FHS74_005251</name>
</gene>
<protein>
    <recommendedName>
        <fullName evidence="5">Probable periplasmic serine endoprotease DegP-like</fullName>
        <ecNumber evidence="4">3.4.21.107</ecNumber>
    </recommendedName>
    <alternativeName>
        <fullName evidence="13">Protease Do</fullName>
    </alternativeName>
</protein>
<keyword evidence="6 18" id="KW-0645">Protease</keyword>
<organism evidence="18 19">
    <name type="scientific">Nitrospirillum iridis</name>
    <dbReference type="NCBI Taxonomy" id="765888"/>
    <lineage>
        <taxon>Bacteria</taxon>
        <taxon>Pseudomonadati</taxon>
        <taxon>Pseudomonadota</taxon>
        <taxon>Alphaproteobacteria</taxon>
        <taxon>Rhodospirillales</taxon>
        <taxon>Azospirillaceae</taxon>
        <taxon>Nitrospirillum</taxon>
    </lineage>
</organism>
<accession>A0A7X0B585</accession>
<dbReference type="InterPro" id="IPR041489">
    <property type="entry name" value="PDZ_6"/>
</dbReference>
<feature type="active site" description="Charge relay system" evidence="14">
    <location>
        <position position="153"/>
    </location>
</feature>
<evidence type="ECO:0000256" key="8">
    <source>
        <dbReference type="ARBA" id="ARBA00022737"/>
    </source>
</evidence>
<name>A0A7X0B585_9PROT</name>
<keyword evidence="7" id="KW-0732">Signal</keyword>
<keyword evidence="8" id="KW-0677">Repeat</keyword>
<reference evidence="18 19" key="1">
    <citation type="submission" date="2020-08" db="EMBL/GenBank/DDBJ databases">
        <title>Genomic Encyclopedia of Type Strains, Phase IV (KMG-IV): sequencing the most valuable type-strain genomes for metagenomic binning, comparative biology and taxonomic classification.</title>
        <authorList>
            <person name="Goeker M."/>
        </authorList>
    </citation>
    <scope>NUCLEOTIDE SEQUENCE [LARGE SCALE GENOMIC DNA]</scope>
    <source>
        <strain evidence="18 19">DSM 22198</strain>
    </source>
</reference>
<evidence type="ECO:0000256" key="15">
    <source>
        <dbReference type="PIRSR" id="PIRSR611782-2"/>
    </source>
</evidence>
<evidence type="ECO:0000256" key="7">
    <source>
        <dbReference type="ARBA" id="ARBA00022729"/>
    </source>
</evidence>
<keyword evidence="9" id="KW-0574">Periplasm</keyword>
<keyword evidence="12" id="KW-0346">Stress response</keyword>
<dbReference type="PROSITE" id="PS50106">
    <property type="entry name" value="PDZ"/>
    <property type="match status" value="2"/>
</dbReference>
<dbReference type="InterPro" id="IPR036034">
    <property type="entry name" value="PDZ_sf"/>
</dbReference>
<comment type="similarity">
    <text evidence="3">Belongs to the peptidase S1C family.</text>
</comment>
<feature type="binding site" evidence="15">
    <location>
        <position position="183"/>
    </location>
    <ligand>
        <name>substrate</name>
    </ligand>
</feature>
<dbReference type="InterPro" id="IPR011782">
    <property type="entry name" value="Pept_S1C_Do"/>
</dbReference>
<dbReference type="CDD" id="cd10839">
    <property type="entry name" value="cpPDZ1_DegP-like"/>
    <property type="match status" value="1"/>
</dbReference>